<feature type="domain" description="BioF2-like acetyltransferase" evidence="7">
    <location>
        <begin position="159"/>
        <end position="286"/>
    </location>
</feature>
<gene>
    <name evidence="8" type="ORF">QS713_00245</name>
</gene>
<dbReference type="Pfam" id="PF13480">
    <property type="entry name" value="Acetyltransf_6"/>
    <property type="match status" value="1"/>
</dbReference>
<dbReference type="InterPro" id="IPR050644">
    <property type="entry name" value="PG_Glycine_Bridge_Synth"/>
</dbReference>
<dbReference type="PANTHER" id="PTHR36174">
    <property type="entry name" value="LIPID II:GLYCINE GLYCYLTRANSFERASE"/>
    <property type="match status" value="1"/>
</dbReference>
<dbReference type="Proteomes" id="UP001247542">
    <property type="component" value="Unassembled WGS sequence"/>
</dbReference>
<organism evidence="8 9">
    <name type="scientific">Gleimia hominis</name>
    <dbReference type="NCBI Taxonomy" id="595468"/>
    <lineage>
        <taxon>Bacteria</taxon>
        <taxon>Bacillati</taxon>
        <taxon>Actinomycetota</taxon>
        <taxon>Actinomycetes</taxon>
        <taxon>Actinomycetales</taxon>
        <taxon>Actinomycetaceae</taxon>
        <taxon>Gleimia</taxon>
    </lineage>
</organism>
<evidence type="ECO:0000256" key="5">
    <source>
        <dbReference type="ARBA" id="ARBA00023315"/>
    </source>
</evidence>
<dbReference type="InterPro" id="IPR038740">
    <property type="entry name" value="BioF2-like_GNAT_dom"/>
</dbReference>
<evidence type="ECO:0000313" key="9">
    <source>
        <dbReference type="Proteomes" id="UP001247542"/>
    </source>
</evidence>
<keyword evidence="5" id="KW-0012">Acyltransferase</keyword>
<keyword evidence="2" id="KW-0808">Transferase</keyword>
<name>A0ABU3I990_9ACTO</name>
<evidence type="ECO:0000256" key="4">
    <source>
        <dbReference type="ARBA" id="ARBA00022984"/>
    </source>
</evidence>
<keyword evidence="3" id="KW-0133">Cell shape</keyword>
<protein>
    <submittedName>
        <fullName evidence="8">Peptidoglycan bridge formation glycyltransferase FemA/FemB family protein</fullName>
    </submittedName>
</protein>
<accession>A0ABU3I990</accession>
<sequence length="348" mass="39900">MVVGKFEEVTGNQFLQIAQDLDVTLPIEQTPHWDRYDQAMDDREPWRKLVWYVDGQPRAMISLSLYQDTGFRYLWAKKGPIWVGDKPTAAEEHAFRQQLVAGVKRIDPLIVFVRLHTWHEADDLEDLLQTMGYDRTVVIKLAGLSDDQILKSFDAKGRRAVRQRLRNPALSATDDTDKAMDVFDQRYEILEETADRDGFTINPRTTYQTMLSMLGPKYCKLYTARLDGEPVSWAIATIHGKDSAYYYGASNAKGRKAGASDLLYYFMACSLAKEGAHYLDLMGIDSPRAPELAGVGRFKRKYSKEVTEVPGPWDVPVHPLYYRALQGAKQLRHKRRELVQDLKDRFAN</sequence>
<keyword evidence="6" id="KW-0961">Cell wall biogenesis/degradation</keyword>
<dbReference type="PROSITE" id="PS51191">
    <property type="entry name" value="FEMABX"/>
    <property type="match status" value="1"/>
</dbReference>
<evidence type="ECO:0000259" key="7">
    <source>
        <dbReference type="Pfam" id="PF13480"/>
    </source>
</evidence>
<evidence type="ECO:0000256" key="6">
    <source>
        <dbReference type="ARBA" id="ARBA00023316"/>
    </source>
</evidence>
<evidence type="ECO:0000313" key="8">
    <source>
        <dbReference type="EMBL" id="MDT3766506.1"/>
    </source>
</evidence>
<dbReference type="Gene3D" id="3.40.630.30">
    <property type="match status" value="1"/>
</dbReference>
<dbReference type="InterPro" id="IPR016181">
    <property type="entry name" value="Acyl_CoA_acyltransferase"/>
</dbReference>
<dbReference type="RefSeq" id="WP_313271473.1">
    <property type="nucleotide sequence ID" value="NZ_JASXSX010000001.1"/>
</dbReference>
<keyword evidence="4" id="KW-0573">Peptidoglycan synthesis</keyword>
<dbReference type="InterPro" id="IPR003447">
    <property type="entry name" value="FEMABX"/>
</dbReference>
<comment type="caution">
    <text evidence="8">The sequence shown here is derived from an EMBL/GenBank/DDBJ whole genome shotgun (WGS) entry which is preliminary data.</text>
</comment>
<dbReference type="PANTHER" id="PTHR36174:SF1">
    <property type="entry name" value="LIPID II:GLYCINE GLYCYLTRANSFERASE"/>
    <property type="match status" value="1"/>
</dbReference>
<evidence type="ECO:0000256" key="1">
    <source>
        <dbReference type="ARBA" id="ARBA00009943"/>
    </source>
</evidence>
<evidence type="ECO:0000256" key="3">
    <source>
        <dbReference type="ARBA" id="ARBA00022960"/>
    </source>
</evidence>
<dbReference type="SUPFAM" id="SSF55729">
    <property type="entry name" value="Acyl-CoA N-acyltransferases (Nat)"/>
    <property type="match status" value="1"/>
</dbReference>
<proteinExistence type="inferred from homology"/>
<comment type="similarity">
    <text evidence="1">Belongs to the FemABX family.</text>
</comment>
<keyword evidence="9" id="KW-1185">Reference proteome</keyword>
<reference evidence="8 9" key="1">
    <citation type="submission" date="2023-06" db="EMBL/GenBank/DDBJ databases">
        <title>Draft genome sequence of Gleimia hominis type strain CCUG 57540T.</title>
        <authorList>
            <person name="Salva-Serra F."/>
            <person name="Cardew S."/>
            <person name="Jensie Markopoulos S."/>
            <person name="Ohlen M."/>
            <person name="Inganas E."/>
            <person name="Svensson-Stadler L."/>
            <person name="Moore E.R.B."/>
        </authorList>
    </citation>
    <scope>NUCLEOTIDE SEQUENCE [LARGE SCALE GENOMIC DNA]</scope>
    <source>
        <strain evidence="8 9">CCUG 57540</strain>
    </source>
</reference>
<evidence type="ECO:0000256" key="2">
    <source>
        <dbReference type="ARBA" id="ARBA00022679"/>
    </source>
</evidence>
<dbReference type="EMBL" id="JASXSX010000001">
    <property type="protein sequence ID" value="MDT3766506.1"/>
    <property type="molecule type" value="Genomic_DNA"/>
</dbReference>